<reference evidence="2 3" key="1">
    <citation type="submission" date="2021-07" db="EMBL/GenBank/DDBJ databases">
        <title>Characterization of Violacein-producing bacteria and related species.</title>
        <authorList>
            <person name="Wilson H.S."/>
            <person name="De Leon M.E."/>
        </authorList>
    </citation>
    <scope>NUCLEOTIDE SEQUENCE [LARGE SCALE GENOMIC DNA]</scope>
    <source>
        <strain evidence="2 3">HSC-2F05</strain>
    </source>
</reference>
<evidence type="ECO:0000313" key="2">
    <source>
        <dbReference type="EMBL" id="MCA1857642.1"/>
    </source>
</evidence>
<dbReference type="RefSeq" id="WP_225239844.1">
    <property type="nucleotide sequence ID" value="NZ_JAHYBX010000008.1"/>
</dbReference>
<dbReference type="InterPro" id="IPR052917">
    <property type="entry name" value="Stress-Dev_Protein"/>
</dbReference>
<dbReference type="InterPro" id="IPR012349">
    <property type="entry name" value="Split_barrel_FMN-bd"/>
</dbReference>
<dbReference type="EMBL" id="JAHYBX010000008">
    <property type="protein sequence ID" value="MCA1857642.1"/>
    <property type="molecule type" value="Genomic_DNA"/>
</dbReference>
<feature type="domain" description="General stress protein FMN-binding split barrel" evidence="1">
    <location>
        <begin position="15"/>
        <end position="161"/>
    </location>
</feature>
<dbReference type="Gene3D" id="2.30.110.10">
    <property type="entry name" value="Electron Transport, Fmn-binding Protein, Chain A"/>
    <property type="match status" value="1"/>
</dbReference>
<sequence>MTALTTPSMNDQAHAAALQDKIGSMRFAMFTTRDANGHLVSQPMTRQEVDNDGGLWFYTRSTTELWDNIAHQPEVNVSFADNDNSTYVSVSGAAERVVDRARIRELWNPMVQAWFPAGPEDEHVVLVRVMPHAAEYWDSNDSKMVRLFAMAKAAVTGSTPDVDAEHGNIRM</sequence>
<dbReference type="Proteomes" id="UP001198602">
    <property type="component" value="Unassembled WGS sequence"/>
</dbReference>
<dbReference type="SUPFAM" id="SSF50475">
    <property type="entry name" value="FMN-binding split barrel"/>
    <property type="match status" value="1"/>
</dbReference>
<protein>
    <submittedName>
        <fullName evidence="2">Pyridoxamine 5'-phosphate oxidase family protein</fullName>
    </submittedName>
</protein>
<name>A0ABS7YD61_9BURK</name>
<dbReference type="InterPro" id="IPR038725">
    <property type="entry name" value="YdaG_split_barrel_FMN-bd"/>
</dbReference>
<comment type="caution">
    <text evidence="2">The sequence shown here is derived from an EMBL/GenBank/DDBJ whole genome shotgun (WGS) entry which is preliminary data.</text>
</comment>
<dbReference type="PANTHER" id="PTHR34818:SF1">
    <property type="entry name" value="PROTEIN BLI-3"/>
    <property type="match status" value="1"/>
</dbReference>
<dbReference type="Pfam" id="PF16242">
    <property type="entry name" value="Pyrid_ox_like"/>
    <property type="match status" value="1"/>
</dbReference>
<accession>A0ABS7YD61</accession>
<evidence type="ECO:0000313" key="3">
    <source>
        <dbReference type="Proteomes" id="UP001198602"/>
    </source>
</evidence>
<evidence type="ECO:0000259" key="1">
    <source>
        <dbReference type="Pfam" id="PF16242"/>
    </source>
</evidence>
<keyword evidence="3" id="KW-1185">Reference proteome</keyword>
<proteinExistence type="predicted"/>
<dbReference type="PANTHER" id="PTHR34818">
    <property type="entry name" value="PROTEIN BLI-3"/>
    <property type="match status" value="1"/>
</dbReference>
<gene>
    <name evidence="2" type="ORF">LE190_17140</name>
</gene>
<organism evidence="2 3">
    <name type="scientific">Massilia hydrophila</name>
    <dbReference type="NCBI Taxonomy" id="3044279"/>
    <lineage>
        <taxon>Bacteria</taxon>
        <taxon>Pseudomonadati</taxon>
        <taxon>Pseudomonadota</taxon>
        <taxon>Betaproteobacteria</taxon>
        <taxon>Burkholderiales</taxon>
        <taxon>Oxalobacteraceae</taxon>
        <taxon>Telluria group</taxon>
        <taxon>Massilia</taxon>
    </lineage>
</organism>